<proteinExistence type="predicted"/>
<accession>A0A0F7SEK3</accession>
<sequence>MSSWFSYLTPSNTSDALSSRPGPADSPTVTRSPPATAPASDSFAYRNESSQAQPTQSTPEVDFQGRRNIYDLDSYYPKSGHRFVDPPVTDPDDPSAPPPSLSPSPAAAPGPNFPKVPETAFERVFKAKNPSEPLPEVLIKDPEQIKLDHQYINTQAKVNCSDIHAQLSECRMSWTKPYFTLECHELSTRADRCIRIQRELLPAMKFGEQDNTVAQDRLYARLADDEGRRLMAEEDERAKTGSQTSDA</sequence>
<name>A0A0F7SEK3_PHARH</name>
<organism evidence="2">
    <name type="scientific">Phaffia rhodozyma</name>
    <name type="common">Yeast</name>
    <name type="synonym">Xanthophyllomyces dendrorhous</name>
    <dbReference type="NCBI Taxonomy" id="264483"/>
    <lineage>
        <taxon>Eukaryota</taxon>
        <taxon>Fungi</taxon>
        <taxon>Dikarya</taxon>
        <taxon>Basidiomycota</taxon>
        <taxon>Agaricomycotina</taxon>
        <taxon>Tremellomycetes</taxon>
        <taxon>Cystofilobasidiales</taxon>
        <taxon>Mrakiaceae</taxon>
        <taxon>Phaffia</taxon>
    </lineage>
</organism>
<feature type="compositionally biased region" description="Polar residues" evidence="1">
    <location>
        <begin position="1"/>
        <end position="17"/>
    </location>
</feature>
<dbReference type="EMBL" id="LN483167">
    <property type="protein sequence ID" value="CDZ96856.1"/>
    <property type="molecule type" value="Genomic_DNA"/>
</dbReference>
<evidence type="ECO:0000256" key="1">
    <source>
        <dbReference type="SAM" id="MobiDB-lite"/>
    </source>
</evidence>
<feature type="region of interest" description="Disordered" evidence="1">
    <location>
        <begin position="1"/>
        <end position="116"/>
    </location>
</feature>
<feature type="compositionally biased region" description="Polar residues" evidence="1">
    <location>
        <begin position="47"/>
        <end position="59"/>
    </location>
</feature>
<reference evidence="2" key="1">
    <citation type="submission" date="2014-08" db="EMBL/GenBank/DDBJ databases">
        <authorList>
            <person name="Sharma Rahul"/>
            <person name="Thines Marco"/>
        </authorList>
    </citation>
    <scope>NUCLEOTIDE SEQUENCE</scope>
</reference>
<feature type="compositionally biased region" description="Pro residues" evidence="1">
    <location>
        <begin position="94"/>
        <end position="114"/>
    </location>
</feature>
<evidence type="ECO:0000313" key="2">
    <source>
        <dbReference type="EMBL" id="CDZ96856.1"/>
    </source>
</evidence>
<protein>
    <submittedName>
        <fullName evidence="2">Uncharacterized protein</fullName>
    </submittedName>
</protein>
<dbReference type="AlphaFoldDB" id="A0A0F7SEK3"/>